<evidence type="ECO:0000313" key="2">
    <source>
        <dbReference type="Proteomes" id="UP000651452"/>
    </source>
</evidence>
<gene>
    <name evidence="1" type="ORF">EKO04_004214</name>
</gene>
<dbReference type="OrthoDB" id="3767243at2759"/>
<dbReference type="Proteomes" id="UP000651452">
    <property type="component" value="Unassembled WGS sequence"/>
</dbReference>
<name>A0A8H7J3G5_9PLEO</name>
<evidence type="ECO:0000313" key="1">
    <source>
        <dbReference type="EMBL" id="KAF9697485.1"/>
    </source>
</evidence>
<keyword evidence="2" id="KW-1185">Reference proteome</keyword>
<reference evidence="1" key="2">
    <citation type="submission" date="2020-09" db="EMBL/GenBank/DDBJ databases">
        <title>Reference genome assembly for Australian Ascochyta lentis isolate Al4.</title>
        <authorList>
            <person name="Lee R.C."/>
            <person name="Farfan-Caceres L.M."/>
            <person name="Debler J.W."/>
            <person name="Williams A.H."/>
            <person name="Henares B.M."/>
        </authorList>
    </citation>
    <scope>NUCLEOTIDE SEQUENCE</scope>
    <source>
        <strain evidence="1">Al4</strain>
    </source>
</reference>
<comment type="caution">
    <text evidence="1">The sequence shown here is derived from an EMBL/GenBank/DDBJ whole genome shotgun (WGS) entry which is preliminary data.</text>
</comment>
<reference evidence="1" key="1">
    <citation type="submission" date="2018-12" db="EMBL/GenBank/DDBJ databases">
        <authorList>
            <person name="Syme R.A."/>
            <person name="Farfan-Caceres L."/>
            <person name="Lichtenzveig J."/>
        </authorList>
    </citation>
    <scope>NUCLEOTIDE SEQUENCE</scope>
    <source>
        <strain evidence="1">Al4</strain>
    </source>
</reference>
<protein>
    <submittedName>
        <fullName evidence="1">Uncharacterized protein</fullName>
    </submittedName>
</protein>
<organism evidence="1 2">
    <name type="scientific">Ascochyta lentis</name>
    <dbReference type="NCBI Taxonomy" id="205686"/>
    <lineage>
        <taxon>Eukaryota</taxon>
        <taxon>Fungi</taxon>
        <taxon>Dikarya</taxon>
        <taxon>Ascomycota</taxon>
        <taxon>Pezizomycotina</taxon>
        <taxon>Dothideomycetes</taxon>
        <taxon>Pleosporomycetidae</taxon>
        <taxon>Pleosporales</taxon>
        <taxon>Pleosporineae</taxon>
        <taxon>Didymellaceae</taxon>
        <taxon>Ascochyta</taxon>
    </lineage>
</organism>
<dbReference type="AlphaFoldDB" id="A0A8H7J3G5"/>
<proteinExistence type="predicted"/>
<accession>A0A8H7J3G5</accession>
<dbReference type="EMBL" id="RZGK01000007">
    <property type="protein sequence ID" value="KAF9697485.1"/>
    <property type="molecule type" value="Genomic_DNA"/>
</dbReference>
<sequence>MASKLSTGFLQLPAGTYVEFYYISKGPNAETELRNEIYAFLIEDIDTNVGPKTICLRPRADFSKYWRKKNPHRGNHYSLNQVCRATRHEFGPLYVSQIAHRIRVDDKILPQFLESFFAEETMKNCFALTPRKVEVELTIPCRESSSRLNLTQLLTIYLSNEQMECKFLNKFERMPELDALFSGHGKAWKAAINQDLFKVLLWPPHGTTTRIELMFYDDARLEFIEKIPKGRWTTSLPSMHNYLLELGAEGIGERDARVGVWNPRARVKFVVSKQARAVAENKAASKNRVFETQYRLIEN</sequence>